<dbReference type="Gene3D" id="3.40.50.720">
    <property type="entry name" value="NAD(P)-binding Rossmann-like Domain"/>
    <property type="match status" value="1"/>
</dbReference>
<dbReference type="InterPro" id="IPR002347">
    <property type="entry name" value="SDR_fam"/>
</dbReference>
<dbReference type="GO" id="GO:0016616">
    <property type="term" value="F:oxidoreductase activity, acting on the CH-OH group of donors, NAD or NADP as acceptor"/>
    <property type="evidence" value="ECO:0007669"/>
    <property type="project" value="UniProtKB-ARBA"/>
</dbReference>
<dbReference type="PhylomeDB" id="A0A068TQI6"/>
<keyword evidence="2" id="KW-0560">Oxidoreductase</keyword>
<dbReference type="OMA" id="VYLCCHH"/>
<dbReference type="Proteomes" id="UP000295252">
    <property type="component" value="Chromosome VI"/>
</dbReference>
<proteinExistence type="predicted"/>
<dbReference type="PRINTS" id="PR00080">
    <property type="entry name" value="SDRFAMILY"/>
</dbReference>
<dbReference type="InterPro" id="IPR020904">
    <property type="entry name" value="Sc_DH/Rdtase_CS"/>
</dbReference>
<evidence type="ECO:0000256" key="2">
    <source>
        <dbReference type="ARBA" id="ARBA00023002"/>
    </source>
</evidence>
<keyword evidence="4" id="KW-1185">Reference proteome</keyword>
<evidence type="ECO:0008006" key="5">
    <source>
        <dbReference type="Google" id="ProtNLM"/>
    </source>
</evidence>
<dbReference type="Gramene" id="CDO98526">
    <property type="protein sequence ID" value="CDO98526"/>
    <property type="gene ID" value="GSCOC_T00022655001"/>
</dbReference>
<dbReference type="SUPFAM" id="SSF51735">
    <property type="entry name" value="NAD(P)-binding Rossmann-fold domains"/>
    <property type="match status" value="1"/>
</dbReference>
<evidence type="ECO:0000256" key="1">
    <source>
        <dbReference type="ARBA" id="ARBA00022857"/>
    </source>
</evidence>
<dbReference type="FunFam" id="3.40.50.720:FF:000084">
    <property type="entry name" value="Short-chain dehydrogenase reductase"/>
    <property type="match status" value="1"/>
</dbReference>
<evidence type="ECO:0000313" key="4">
    <source>
        <dbReference type="Proteomes" id="UP000295252"/>
    </source>
</evidence>
<dbReference type="PRINTS" id="PR00081">
    <property type="entry name" value="GDHRDH"/>
</dbReference>
<reference evidence="4" key="1">
    <citation type="journal article" date="2014" name="Science">
        <title>The coffee genome provides insight into the convergent evolution of caffeine biosynthesis.</title>
        <authorList>
            <person name="Denoeud F."/>
            <person name="Carretero-Paulet L."/>
            <person name="Dereeper A."/>
            <person name="Droc G."/>
            <person name="Guyot R."/>
            <person name="Pietrella M."/>
            <person name="Zheng C."/>
            <person name="Alberti A."/>
            <person name="Anthony F."/>
            <person name="Aprea G."/>
            <person name="Aury J.M."/>
            <person name="Bento P."/>
            <person name="Bernard M."/>
            <person name="Bocs S."/>
            <person name="Campa C."/>
            <person name="Cenci A."/>
            <person name="Combes M.C."/>
            <person name="Crouzillat D."/>
            <person name="Da Silva C."/>
            <person name="Daddiego L."/>
            <person name="De Bellis F."/>
            <person name="Dussert S."/>
            <person name="Garsmeur O."/>
            <person name="Gayraud T."/>
            <person name="Guignon V."/>
            <person name="Jahn K."/>
            <person name="Jamilloux V."/>
            <person name="Joet T."/>
            <person name="Labadie K."/>
            <person name="Lan T."/>
            <person name="Leclercq J."/>
            <person name="Lepelley M."/>
            <person name="Leroy T."/>
            <person name="Li L.T."/>
            <person name="Librado P."/>
            <person name="Lopez L."/>
            <person name="Munoz A."/>
            <person name="Noel B."/>
            <person name="Pallavicini A."/>
            <person name="Perrotta G."/>
            <person name="Poncet V."/>
            <person name="Pot D."/>
            <person name="Priyono X."/>
            <person name="Rigoreau M."/>
            <person name="Rouard M."/>
            <person name="Rozas J."/>
            <person name="Tranchant-Dubreuil C."/>
            <person name="VanBuren R."/>
            <person name="Zhang Q."/>
            <person name="Andrade A.C."/>
            <person name="Argout X."/>
            <person name="Bertrand B."/>
            <person name="de Kochko A."/>
            <person name="Graziosi G."/>
            <person name="Henry R.J."/>
            <person name="Jayarama X."/>
            <person name="Ming R."/>
            <person name="Nagai C."/>
            <person name="Rounsley S."/>
            <person name="Sankoff D."/>
            <person name="Giuliano G."/>
            <person name="Albert V.A."/>
            <person name="Wincker P."/>
            <person name="Lashermes P."/>
        </authorList>
    </citation>
    <scope>NUCLEOTIDE SEQUENCE [LARGE SCALE GENOMIC DNA]</scope>
    <source>
        <strain evidence="4">cv. DH200-94</strain>
    </source>
</reference>
<keyword evidence="1" id="KW-0521">NADP</keyword>
<dbReference type="AlphaFoldDB" id="A0A068TQI6"/>
<name>A0A068TQI6_COFCA</name>
<gene>
    <name evidence="3" type="ORF">GSCOC_T00022655001</name>
</gene>
<dbReference type="PANTHER" id="PTHR42898:SF6">
    <property type="entry name" value="NADP-DEPENDENT MANNITOL DEHYDROGENASE"/>
    <property type="match status" value="1"/>
</dbReference>
<protein>
    <recommendedName>
        <fullName evidence="5">Tropinone reductase homolog At5g06060-like</fullName>
    </recommendedName>
</protein>
<dbReference type="InterPro" id="IPR036291">
    <property type="entry name" value="NAD(P)-bd_dom_sf"/>
</dbReference>
<dbReference type="PROSITE" id="PS00061">
    <property type="entry name" value="ADH_SHORT"/>
    <property type="match status" value="1"/>
</dbReference>
<dbReference type="EMBL" id="HG739086">
    <property type="protein sequence ID" value="CDO98526.1"/>
    <property type="molecule type" value="Genomic_DNA"/>
</dbReference>
<sequence length="265" mass="28833">MSKLEENTSRWSLSGTAALVTGGTRGIGRAIVEELAQLGAIVHTFARKEEELNERLREWSSKGFKVTGSVCDASSREQRTQLIEKVTSIFSGKLNILVNNVGTNKRKPPEEFTAEEYDMVMSTNLESCFHFSQLAYPLLKASGVGTIVFISSIAGFVSIQNASVYAATKGAMNQLTKNLACEWAKHNIRVNSVAPGVISTPLTKHVLSSDEKLKKIESRTPMKRVGEPEEVSSLVAFLCLPAASYITGQVITVDGGLTVNGVYWD</sequence>
<evidence type="ECO:0000313" key="3">
    <source>
        <dbReference type="EMBL" id="CDO98526.1"/>
    </source>
</evidence>
<dbReference type="PANTHER" id="PTHR42898">
    <property type="entry name" value="TROPINONE REDUCTASE"/>
    <property type="match status" value="1"/>
</dbReference>
<dbReference type="OrthoDB" id="417891at2759"/>
<accession>A0A068TQI6</accession>
<dbReference type="STRING" id="49390.A0A068TQI6"/>
<dbReference type="InParanoid" id="A0A068TQI6"/>
<dbReference type="Pfam" id="PF13561">
    <property type="entry name" value="adh_short_C2"/>
    <property type="match status" value="1"/>
</dbReference>
<dbReference type="NCBIfam" id="NF005559">
    <property type="entry name" value="PRK07231.1"/>
    <property type="match status" value="1"/>
</dbReference>
<organism evidence="3 4">
    <name type="scientific">Coffea canephora</name>
    <name type="common">Robusta coffee</name>
    <dbReference type="NCBI Taxonomy" id="49390"/>
    <lineage>
        <taxon>Eukaryota</taxon>
        <taxon>Viridiplantae</taxon>
        <taxon>Streptophyta</taxon>
        <taxon>Embryophyta</taxon>
        <taxon>Tracheophyta</taxon>
        <taxon>Spermatophyta</taxon>
        <taxon>Magnoliopsida</taxon>
        <taxon>eudicotyledons</taxon>
        <taxon>Gunneridae</taxon>
        <taxon>Pentapetalae</taxon>
        <taxon>asterids</taxon>
        <taxon>lamiids</taxon>
        <taxon>Gentianales</taxon>
        <taxon>Rubiaceae</taxon>
        <taxon>Ixoroideae</taxon>
        <taxon>Gardenieae complex</taxon>
        <taxon>Bertiereae - Coffeeae clade</taxon>
        <taxon>Coffeeae</taxon>
        <taxon>Coffea</taxon>
    </lineage>
</organism>
<dbReference type="InterPro" id="IPR045000">
    <property type="entry name" value="TR"/>
</dbReference>